<feature type="transmembrane region" description="Helical" evidence="1">
    <location>
        <begin position="211"/>
        <end position="228"/>
    </location>
</feature>
<evidence type="ECO:0000313" key="2">
    <source>
        <dbReference type="EMBL" id="MCG0069967.1"/>
    </source>
</evidence>
<sequence>METGTARLAWTQGVSPLRLLAAQLAGPAALVGAGTALLVRLHRPALLVWTAFVLLAAGELLWVHFSAAPRDRACARPGGWCTYTVFTETNNVMNLLGTALSYVPCAVAAWAGAALIGRELESGTAHLAWTQAVTPVRWLTAKLTTAALPLLAGAAVLALAYGTVWTADQDVLVTHWTWDRVFVPRGPLLPALTLCALALGALAGLALRRTLPALACACAAALALRTGLRELWQPLRGPLTGFWPLHLAATGMVLTVTAAATAAAYAVLRRRAA</sequence>
<feature type="transmembrane region" description="Helical" evidence="1">
    <location>
        <begin position="248"/>
        <end position="268"/>
    </location>
</feature>
<name>A0ABS9JWM9_9ACTN</name>
<dbReference type="EMBL" id="JAKKZF010000516">
    <property type="protein sequence ID" value="MCG0069967.1"/>
    <property type="molecule type" value="Genomic_DNA"/>
</dbReference>
<evidence type="ECO:0000313" key="3">
    <source>
        <dbReference type="Proteomes" id="UP001299012"/>
    </source>
</evidence>
<gene>
    <name evidence="2" type="ORF">L0F81_43150</name>
</gene>
<proteinExistence type="predicted"/>
<evidence type="ECO:0000256" key="1">
    <source>
        <dbReference type="SAM" id="Phobius"/>
    </source>
</evidence>
<comment type="caution">
    <text evidence="2">The sequence shown here is derived from an EMBL/GenBank/DDBJ whole genome shotgun (WGS) entry which is preliminary data.</text>
</comment>
<accession>A0ABS9JWM9</accession>
<feature type="transmembrane region" description="Helical" evidence="1">
    <location>
        <begin position="187"/>
        <end position="206"/>
    </location>
</feature>
<keyword evidence="1" id="KW-0812">Transmembrane</keyword>
<feature type="transmembrane region" description="Helical" evidence="1">
    <location>
        <begin position="99"/>
        <end position="117"/>
    </location>
</feature>
<protein>
    <recommendedName>
        <fullName evidence="4">ABC transporter</fullName>
    </recommendedName>
</protein>
<dbReference type="Proteomes" id="UP001299012">
    <property type="component" value="Unassembled WGS sequence"/>
</dbReference>
<keyword evidence="1" id="KW-0472">Membrane</keyword>
<evidence type="ECO:0008006" key="4">
    <source>
        <dbReference type="Google" id="ProtNLM"/>
    </source>
</evidence>
<reference evidence="2 3" key="1">
    <citation type="submission" date="2022-01" db="EMBL/GenBank/DDBJ databases">
        <title>Draft Genome Sequences of Seven Type Strains of the Genus Streptomyces.</title>
        <authorList>
            <person name="Aziz S."/>
            <person name="Coretto E."/>
            <person name="Chronakova A."/>
            <person name="Sproer C."/>
            <person name="Huber K."/>
            <person name="Nouioui I."/>
            <person name="Gross H."/>
        </authorList>
    </citation>
    <scope>NUCLEOTIDE SEQUENCE [LARGE SCALE GENOMIC DNA]</scope>
    <source>
        <strain evidence="2 3">DSM 41685</strain>
    </source>
</reference>
<organism evidence="2 3">
    <name type="scientific">Streptomyces tricolor</name>
    <dbReference type="NCBI Taxonomy" id="68277"/>
    <lineage>
        <taxon>Bacteria</taxon>
        <taxon>Bacillati</taxon>
        <taxon>Actinomycetota</taxon>
        <taxon>Actinomycetes</taxon>
        <taxon>Kitasatosporales</taxon>
        <taxon>Streptomycetaceae</taxon>
        <taxon>Streptomyces</taxon>
        <taxon>Streptomyces violaceoruber group</taxon>
    </lineage>
</organism>
<keyword evidence="3" id="KW-1185">Reference proteome</keyword>
<feature type="transmembrane region" description="Helical" evidence="1">
    <location>
        <begin position="46"/>
        <end position="65"/>
    </location>
</feature>
<feature type="transmembrane region" description="Helical" evidence="1">
    <location>
        <begin position="20"/>
        <end position="39"/>
    </location>
</feature>
<keyword evidence="1" id="KW-1133">Transmembrane helix</keyword>
<feature type="transmembrane region" description="Helical" evidence="1">
    <location>
        <begin position="147"/>
        <end position="167"/>
    </location>
</feature>